<reference evidence="2 3" key="1">
    <citation type="submission" date="2016-07" db="EMBL/GenBank/DDBJ databases">
        <title>Pervasive Adenine N6-methylation of Active Genes in Fungi.</title>
        <authorList>
            <consortium name="DOE Joint Genome Institute"/>
            <person name="Mondo S.J."/>
            <person name="Dannebaum R.O."/>
            <person name="Kuo R.C."/>
            <person name="Labutti K."/>
            <person name="Haridas S."/>
            <person name="Kuo A."/>
            <person name="Salamov A."/>
            <person name="Ahrendt S.R."/>
            <person name="Lipzen A."/>
            <person name="Sullivan W."/>
            <person name="Andreopoulos W.B."/>
            <person name="Clum A."/>
            <person name="Lindquist E."/>
            <person name="Daum C."/>
            <person name="Ramamoorthy G.K."/>
            <person name="Gryganskyi A."/>
            <person name="Culley D."/>
            <person name="Magnuson J.K."/>
            <person name="James T.Y."/>
            <person name="O'Malley M.A."/>
            <person name="Stajich J.E."/>
            <person name="Spatafora J.W."/>
            <person name="Visel A."/>
            <person name="Grigoriev I.V."/>
        </authorList>
    </citation>
    <scope>NUCLEOTIDE SEQUENCE [LARGE SCALE GENOMIC DNA]</scope>
    <source>
        <strain evidence="2 3">CBS 115471</strain>
    </source>
</reference>
<keyword evidence="3" id="KW-1185">Reference proteome</keyword>
<dbReference type="EMBL" id="MCFA01000370">
    <property type="protein sequence ID" value="ORX92797.1"/>
    <property type="molecule type" value="Genomic_DNA"/>
</dbReference>
<dbReference type="Proteomes" id="UP000193144">
    <property type="component" value="Unassembled WGS sequence"/>
</dbReference>
<comment type="caution">
    <text evidence="2">The sequence shown here is derived from an EMBL/GenBank/DDBJ whole genome shotgun (WGS) entry which is preliminary data.</text>
</comment>
<dbReference type="AlphaFoldDB" id="A0A1Y1Y469"/>
<accession>A0A1Y1Y469</accession>
<organism evidence="2 3">
    <name type="scientific">Clohesyomyces aquaticus</name>
    <dbReference type="NCBI Taxonomy" id="1231657"/>
    <lineage>
        <taxon>Eukaryota</taxon>
        <taxon>Fungi</taxon>
        <taxon>Dikarya</taxon>
        <taxon>Ascomycota</taxon>
        <taxon>Pezizomycotina</taxon>
        <taxon>Dothideomycetes</taxon>
        <taxon>Pleosporomycetidae</taxon>
        <taxon>Pleosporales</taxon>
        <taxon>Lindgomycetaceae</taxon>
        <taxon>Clohesyomyces</taxon>
    </lineage>
</organism>
<evidence type="ECO:0000256" key="1">
    <source>
        <dbReference type="SAM" id="MobiDB-lite"/>
    </source>
</evidence>
<sequence>MATWCPDTAKLQVAREHKASMVELPETLTECNMQGKLQAASDPTSREESWKVRIRTPPVRKVNERHTTTISQRKWRRHPRTTNPMQPRFEASTPASKAWSCCLILKPEDGKKNFENNVLCEERSGKECLMREKDRCVDGLGRRAWLRTCLDEGWRDAADWLALEGERSRSGLVRFPYTLSLVLSREALFY</sequence>
<evidence type="ECO:0000313" key="3">
    <source>
        <dbReference type="Proteomes" id="UP000193144"/>
    </source>
</evidence>
<name>A0A1Y1Y469_9PLEO</name>
<proteinExistence type="predicted"/>
<protein>
    <submittedName>
        <fullName evidence="2">Uncharacterized protein</fullName>
    </submittedName>
</protein>
<evidence type="ECO:0000313" key="2">
    <source>
        <dbReference type="EMBL" id="ORX92797.1"/>
    </source>
</evidence>
<gene>
    <name evidence="2" type="ORF">BCR34DRAFT_594823</name>
</gene>
<feature type="region of interest" description="Disordered" evidence="1">
    <location>
        <begin position="62"/>
        <end position="90"/>
    </location>
</feature>